<reference evidence="2" key="2">
    <citation type="journal article" date="2019" name="Genome Biol. Evol.">
        <title>Day and night: Metabolic profiles and evolutionary relationships of six axenic non-marine cyanobacteria.</title>
        <authorList>
            <person name="Will S.E."/>
            <person name="Henke P."/>
            <person name="Boedeker C."/>
            <person name="Huang S."/>
            <person name="Brinkmann H."/>
            <person name="Rohde M."/>
            <person name="Jarek M."/>
            <person name="Friedl T."/>
            <person name="Seufert S."/>
            <person name="Schumacher M."/>
            <person name="Overmann J."/>
            <person name="Neumann-Schaal M."/>
            <person name="Petersen J."/>
        </authorList>
    </citation>
    <scope>NUCLEOTIDE SEQUENCE [LARGE SCALE GENOMIC DNA]</scope>
    <source>
        <strain evidence="2">PCC 7102</strain>
    </source>
</reference>
<dbReference type="OrthoDB" id="7032971at2"/>
<dbReference type="Proteomes" id="UP000271624">
    <property type="component" value="Unassembled WGS sequence"/>
</dbReference>
<proteinExistence type="predicted"/>
<name>A0A3S1ILL5_9CYAN</name>
<keyword evidence="3" id="KW-1185">Reference proteome</keyword>
<dbReference type="EMBL" id="RSCL01000027">
    <property type="protein sequence ID" value="RUS99177.1"/>
    <property type="molecule type" value="Genomic_DNA"/>
</dbReference>
<protein>
    <recommendedName>
        <fullName evidence="1">DUF4325 domain-containing protein</fullName>
    </recommendedName>
</protein>
<sequence>MEIKVYDIVAEYATTVSTAQKLYDIVYPELLAEKNISLDFTGVKIVTSLFFNLAITRILKDITRKKFDQLVEFTGLSERHQKLLTHLIKNAERYYYDEQYRNAVDTVMSEMASAL</sequence>
<feature type="domain" description="DUF4325" evidence="1">
    <location>
        <begin position="19"/>
        <end position="79"/>
    </location>
</feature>
<evidence type="ECO:0000313" key="3">
    <source>
        <dbReference type="Proteomes" id="UP000271624"/>
    </source>
</evidence>
<dbReference type="InterPro" id="IPR025474">
    <property type="entry name" value="DUF4325"/>
</dbReference>
<organism evidence="2 3">
    <name type="scientific">Dulcicalothrix desertica PCC 7102</name>
    <dbReference type="NCBI Taxonomy" id="232991"/>
    <lineage>
        <taxon>Bacteria</taxon>
        <taxon>Bacillati</taxon>
        <taxon>Cyanobacteriota</taxon>
        <taxon>Cyanophyceae</taxon>
        <taxon>Nostocales</taxon>
        <taxon>Calotrichaceae</taxon>
        <taxon>Dulcicalothrix</taxon>
    </lineage>
</organism>
<dbReference type="Pfam" id="PF14213">
    <property type="entry name" value="DUF4325"/>
    <property type="match status" value="1"/>
</dbReference>
<dbReference type="RefSeq" id="WP_127085944.1">
    <property type="nucleotide sequence ID" value="NZ_RSCL01000027.1"/>
</dbReference>
<comment type="caution">
    <text evidence="2">The sequence shown here is derived from an EMBL/GenBank/DDBJ whole genome shotgun (WGS) entry which is preliminary data.</text>
</comment>
<accession>A0A3S1ILL5</accession>
<evidence type="ECO:0000259" key="1">
    <source>
        <dbReference type="Pfam" id="PF14213"/>
    </source>
</evidence>
<reference evidence="2" key="1">
    <citation type="submission" date="2018-12" db="EMBL/GenBank/DDBJ databases">
        <authorList>
            <person name="Will S."/>
            <person name="Neumann-Schaal M."/>
            <person name="Henke P."/>
        </authorList>
    </citation>
    <scope>NUCLEOTIDE SEQUENCE</scope>
    <source>
        <strain evidence="2">PCC 7102</strain>
    </source>
</reference>
<dbReference type="AlphaFoldDB" id="A0A3S1ILL5"/>
<evidence type="ECO:0000313" key="2">
    <source>
        <dbReference type="EMBL" id="RUS99177.1"/>
    </source>
</evidence>
<gene>
    <name evidence="2" type="ORF">DSM106972_078790</name>
</gene>